<evidence type="ECO:0000313" key="2">
    <source>
        <dbReference type="EMBL" id="SMX29408.1"/>
    </source>
</evidence>
<gene>
    <name evidence="2" type="ORF">TRP8649_03542</name>
</gene>
<evidence type="ECO:0000256" key="1">
    <source>
        <dbReference type="SAM" id="Phobius"/>
    </source>
</evidence>
<keyword evidence="1" id="KW-0472">Membrane</keyword>
<proteinExistence type="predicted"/>
<sequence>MTNTTAKPGLPPLRYAMAPYQYGTHIARRPRLRHPAQPLIWAAVLIFVPLFWLVMIAWFARVVF</sequence>
<dbReference type="AlphaFoldDB" id="A0A238JFG0"/>
<keyword evidence="1" id="KW-1133">Transmembrane helix</keyword>
<accession>A0A238JFG0</accession>
<evidence type="ECO:0000313" key="3">
    <source>
        <dbReference type="Proteomes" id="UP000225972"/>
    </source>
</evidence>
<keyword evidence="3" id="KW-1185">Reference proteome</keyword>
<feature type="transmembrane region" description="Helical" evidence="1">
    <location>
        <begin position="39"/>
        <end position="60"/>
    </location>
</feature>
<dbReference type="RefSeq" id="WP_099247393.1">
    <property type="nucleotide sequence ID" value="NZ_FXXP01000002.1"/>
</dbReference>
<reference evidence="3" key="1">
    <citation type="submission" date="2017-05" db="EMBL/GenBank/DDBJ databases">
        <authorList>
            <person name="Rodrigo-Torres L."/>
            <person name="Arahal R. D."/>
            <person name="Lucena T."/>
        </authorList>
    </citation>
    <scope>NUCLEOTIDE SEQUENCE [LARGE SCALE GENOMIC DNA]</scope>
    <source>
        <strain evidence="3">CECT 8649</strain>
    </source>
</reference>
<dbReference type="EMBL" id="FXXP01000002">
    <property type="protein sequence ID" value="SMX29408.1"/>
    <property type="molecule type" value="Genomic_DNA"/>
</dbReference>
<organism evidence="2 3">
    <name type="scientific">Pelagimonas phthalicica</name>
    <dbReference type="NCBI Taxonomy" id="1037362"/>
    <lineage>
        <taxon>Bacteria</taxon>
        <taxon>Pseudomonadati</taxon>
        <taxon>Pseudomonadota</taxon>
        <taxon>Alphaproteobacteria</taxon>
        <taxon>Rhodobacterales</taxon>
        <taxon>Roseobacteraceae</taxon>
        <taxon>Pelagimonas</taxon>
    </lineage>
</organism>
<dbReference type="Proteomes" id="UP000225972">
    <property type="component" value="Unassembled WGS sequence"/>
</dbReference>
<keyword evidence="1" id="KW-0812">Transmembrane</keyword>
<protein>
    <submittedName>
        <fullName evidence="2">Uncharacterized protein</fullName>
    </submittedName>
</protein>
<name>A0A238JFG0_9RHOB</name>
<dbReference type="OrthoDB" id="7865803at2"/>